<keyword evidence="3" id="KW-0949">S-adenosyl-L-methionine</keyword>
<dbReference type="Pfam" id="PF08241">
    <property type="entry name" value="Methyltransf_11"/>
    <property type="match status" value="1"/>
</dbReference>
<dbReference type="InterPro" id="IPR013216">
    <property type="entry name" value="Methyltransf_11"/>
</dbReference>
<feature type="domain" description="Methyltransferase type 11" evidence="4">
    <location>
        <begin position="173"/>
        <end position="264"/>
    </location>
</feature>
<dbReference type="Gene3D" id="3.40.50.150">
    <property type="entry name" value="Vaccinia Virus protein VP39"/>
    <property type="match status" value="1"/>
</dbReference>
<dbReference type="PANTHER" id="PTHR43464">
    <property type="entry name" value="METHYLTRANSFERASE"/>
    <property type="match status" value="1"/>
</dbReference>
<accession>A0A6M1RWH6</accession>
<dbReference type="RefSeq" id="WP_165108017.1">
    <property type="nucleotide sequence ID" value="NZ_JAAKYA010000071.1"/>
</dbReference>
<evidence type="ECO:0000256" key="2">
    <source>
        <dbReference type="ARBA" id="ARBA00022679"/>
    </source>
</evidence>
<proteinExistence type="predicted"/>
<name>A0A6M1RWH6_9BACT</name>
<dbReference type="GO" id="GO:0008757">
    <property type="term" value="F:S-adenosylmethionine-dependent methyltransferase activity"/>
    <property type="evidence" value="ECO:0007669"/>
    <property type="project" value="InterPro"/>
</dbReference>
<evidence type="ECO:0000256" key="3">
    <source>
        <dbReference type="ARBA" id="ARBA00022691"/>
    </source>
</evidence>
<reference evidence="5 6" key="1">
    <citation type="submission" date="2020-02" db="EMBL/GenBank/DDBJ databases">
        <title>Draft genome sequence of Limisphaera ngatamarikiensis NGM72.4T, a thermophilic Verrucomicrobia grouped in subdivision 3.</title>
        <authorList>
            <person name="Carere C.R."/>
            <person name="Steen J."/>
            <person name="Hugenholtz P."/>
            <person name="Stott M.B."/>
        </authorList>
    </citation>
    <scope>NUCLEOTIDE SEQUENCE [LARGE SCALE GENOMIC DNA]</scope>
    <source>
        <strain evidence="5 6">NGM72.4</strain>
    </source>
</reference>
<keyword evidence="2 5" id="KW-0808">Transferase</keyword>
<evidence type="ECO:0000313" key="5">
    <source>
        <dbReference type="EMBL" id="NGO39791.1"/>
    </source>
</evidence>
<dbReference type="InterPro" id="IPR029063">
    <property type="entry name" value="SAM-dependent_MTases_sf"/>
</dbReference>
<evidence type="ECO:0000313" key="6">
    <source>
        <dbReference type="Proteomes" id="UP000477311"/>
    </source>
</evidence>
<keyword evidence="1 5" id="KW-0489">Methyltransferase</keyword>
<dbReference type="GO" id="GO:0032259">
    <property type="term" value="P:methylation"/>
    <property type="evidence" value="ECO:0007669"/>
    <property type="project" value="UniProtKB-KW"/>
</dbReference>
<dbReference type="SUPFAM" id="SSF53335">
    <property type="entry name" value="S-adenosyl-L-methionine-dependent methyltransferases"/>
    <property type="match status" value="1"/>
</dbReference>
<sequence>MDPSLQAETERLRHAWDRHDPAWLGQYLVRDVEDPRRNLQSILTRHFLLSTLQQPEWEPIFQAELDFAAALNWILNPAHGIATPDDRHLLRFGLQTGAANVEGIEIPPFLRRIYSQLPLRIGPVTVPHYLDAWLQRPEPADPDDPHLESVLDTFARLWSQLLEPIPPTGLRVLEPACGSANDARFLDRYGLLRIFDYTGFDLCPANVANARALCPRGRFLEANLFELPFPDRAFDLAFLHDLFEHLSPRALPVAARELCRVVRYGLCLHFFHMDEIPEHVVQPLGPYHWNLLSLDQTWNLFAREGFHGVPIHIGSYLQQRTGSPRTHNPAAYTFLLYRSQP</sequence>
<keyword evidence="6" id="KW-1185">Reference proteome</keyword>
<comment type="caution">
    <text evidence="5">The sequence shown here is derived from an EMBL/GenBank/DDBJ whole genome shotgun (WGS) entry which is preliminary data.</text>
</comment>
<dbReference type="AlphaFoldDB" id="A0A6M1RWH6"/>
<organism evidence="5 6">
    <name type="scientific">Limisphaera ngatamarikiensis</name>
    <dbReference type="NCBI Taxonomy" id="1324935"/>
    <lineage>
        <taxon>Bacteria</taxon>
        <taxon>Pseudomonadati</taxon>
        <taxon>Verrucomicrobiota</taxon>
        <taxon>Verrucomicrobiia</taxon>
        <taxon>Limisphaerales</taxon>
        <taxon>Limisphaeraceae</taxon>
        <taxon>Limisphaera</taxon>
    </lineage>
</organism>
<evidence type="ECO:0000256" key="1">
    <source>
        <dbReference type="ARBA" id="ARBA00022603"/>
    </source>
</evidence>
<dbReference type="CDD" id="cd02440">
    <property type="entry name" value="AdoMet_MTases"/>
    <property type="match status" value="1"/>
</dbReference>
<protein>
    <submittedName>
        <fullName evidence="5">Class I SAM-dependent methyltransferase</fullName>
    </submittedName>
</protein>
<gene>
    <name evidence="5" type="ORF">G4L39_10345</name>
</gene>
<evidence type="ECO:0000259" key="4">
    <source>
        <dbReference type="Pfam" id="PF08241"/>
    </source>
</evidence>
<dbReference type="PANTHER" id="PTHR43464:SF19">
    <property type="entry name" value="UBIQUINONE BIOSYNTHESIS O-METHYLTRANSFERASE, MITOCHONDRIAL"/>
    <property type="match status" value="1"/>
</dbReference>
<dbReference type="Proteomes" id="UP000477311">
    <property type="component" value="Unassembled WGS sequence"/>
</dbReference>
<dbReference type="EMBL" id="JAAKYA010000071">
    <property type="protein sequence ID" value="NGO39791.1"/>
    <property type="molecule type" value="Genomic_DNA"/>
</dbReference>